<dbReference type="EMBL" id="LUCM01005346">
    <property type="protein sequence ID" value="KAA0192921.1"/>
    <property type="molecule type" value="Genomic_DNA"/>
</dbReference>
<dbReference type="GO" id="GO:0032040">
    <property type="term" value="C:small-subunit processome"/>
    <property type="evidence" value="ECO:0007669"/>
    <property type="project" value="TreeGrafter"/>
</dbReference>
<evidence type="ECO:0000313" key="2">
    <source>
        <dbReference type="Proteomes" id="UP000728185"/>
    </source>
</evidence>
<comment type="caution">
    <text evidence="1">The sequence shown here is derived from an EMBL/GenBank/DDBJ whole genome shotgun (WGS) entry which is preliminary data.</text>
</comment>
<dbReference type="SUPFAM" id="SSF48371">
    <property type="entry name" value="ARM repeat"/>
    <property type="match status" value="1"/>
</dbReference>
<gene>
    <name evidence="1" type="ORF">FBUS_11072</name>
</gene>
<dbReference type="InterPro" id="IPR016024">
    <property type="entry name" value="ARM-type_fold"/>
</dbReference>
<keyword evidence="2" id="KW-1185">Reference proteome</keyword>
<evidence type="ECO:0000313" key="1">
    <source>
        <dbReference type="EMBL" id="KAA0192921.1"/>
    </source>
</evidence>
<proteinExistence type="predicted"/>
<dbReference type="AlphaFoldDB" id="A0A8E0RT68"/>
<dbReference type="InterPro" id="IPR011989">
    <property type="entry name" value="ARM-like"/>
</dbReference>
<accession>A0A8E0RT68</accession>
<dbReference type="PANTHER" id="PTHR17695">
    <property type="entry name" value="SMALL SUBUNIT PROCESSOME COMPONENT 20 HOMOLOG"/>
    <property type="match status" value="1"/>
</dbReference>
<dbReference type="Proteomes" id="UP000728185">
    <property type="component" value="Unassembled WGS sequence"/>
</dbReference>
<reference evidence="1" key="1">
    <citation type="submission" date="2019-05" db="EMBL/GenBank/DDBJ databases">
        <title>Annotation for the trematode Fasciolopsis buski.</title>
        <authorList>
            <person name="Choi Y.-J."/>
        </authorList>
    </citation>
    <scope>NUCLEOTIDE SEQUENCE</scope>
    <source>
        <strain evidence="1">HT</strain>
        <tissue evidence="1">Whole worm</tissue>
    </source>
</reference>
<dbReference type="InterPro" id="IPR052575">
    <property type="entry name" value="SSU_processome_comp_20"/>
</dbReference>
<sequence>MAARENRFRFVSYKEDIKNKVVISLKSVNYLDDNEELDSYFSASVERWSSSNSSPEIAGFRSRIAQYSLSLKLVHLNQKLIVNELLSFLRSTSALACTPFLDLVSSLCCDLREDFLPYLNDFLPEIFRLISTHSKNGDVLHPSFNCLSHMAYFLHRSLSRDVTNTLKMFSPVLKSTANHIAEFGAEILAFILRKVCDRHDLLQSLLQVFGDNYSLIGILMSEVLCGSVGKLHTSAQEILPIMFDLACCTHKSSTSGIRKGIRTLLKGERRSEPPDQSSRKIEAKAVSAVLRETLGRLLGSLHAGEVTYVIGLLNSRLQRMDNSEELMEPFKEAVSILSVLISCSPKEYATSTEVAIGTCFSKALSFSPTEEILTVFTKFLLESIQRYNPFDQIRLVCHILLQ</sequence>
<dbReference type="OrthoDB" id="360653at2759"/>
<organism evidence="1 2">
    <name type="scientific">Fasciolopsis buskii</name>
    <dbReference type="NCBI Taxonomy" id="27845"/>
    <lineage>
        <taxon>Eukaryota</taxon>
        <taxon>Metazoa</taxon>
        <taxon>Spiralia</taxon>
        <taxon>Lophotrochozoa</taxon>
        <taxon>Platyhelminthes</taxon>
        <taxon>Trematoda</taxon>
        <taxon>Digenea</taxon>
        <taxon>Plagiorchiida</taxon>
        <taxon>Echinostomata</taxon>
        <taxon>Echinostomatoidea</taxon>
        <taxon>Fasciolidae</taxon>
        <taxon>Fasciolopsis</taxon>
    </lineage>
</organism>
<dbReference type="Gene3D" id="1.25.10.10">
    <property type="entry name" value="Leucine-rich Repeat Variant"/>
    <property type="match status" value="1"/>
</dbReference>
<evidence type="ECO:0008006" key="3">
    <source>
        <dbReference type="Google" id="ProtNLM"/>
    </source>
</evidence>
<dbReference type="GO" id="GO:0030686">
    <property type="term" value="C:90S preribosome"/>
    <property type="evidence" value="ECO:0007669"/>
    <property type="project" value="TreeGrafter"/>
</dbReference>
<protein>
    <recommendedName>
        <fullName evidence="3">ARM repeat superfamily protein</fullName>
    </recommendedName>
</protein>
<dbReference type="PANTHER" id="PTHR17695:SF11">
    <property type="entry name" value="SMALL SUBUNIT PROCESSOME COMPONENT 20 HOMOLOG"/>
    <property type="match status" value="1"/>
</dbReference>
<name>A0A8E0RT68_9TREM</name>